<dbReference type="Pfam" id="PF00646">
    <property type="entry name" value="F-box"/>
    <property type="match status" value="1"/>
</dbReference>
<name>A0AAV5FA30_ELECO</name>
<dbReference type="SMART" id="SM00256">
    <property type="entry name" value="FBOX"/>
    <property type="match status" value="2"/>
</dbReference>
<reference evidence="2" key="1">
    <citation type="journal article" date="2018" name="DNA Res.">
        <title>Multiple hybrid de novo genome assembly of finger millet, an orphan allotetraploid crop.</title>
        <authorList>
            <person name="Hatakeyama M."/>
            <person name="Aluri S."/>
            <person name="Balachadran M.T."/>
            <person name="Sivarajan S.R."/>
            <person name="Patrignani A."/>
            <person name="Gruter S."/>
            <person name="Poveda L."/>
            <person name="Shimizu-Inatsugi R."/>
            <person name="Baeten J."/>
            <person name="Francoijs K.J."/>
            <person name="Nataraja K.N."/>
            <person name="Reddy Y.A.N."/>
            <person name="Phadnis S."/>
            <person name="Ravikumar R.L."/>
            <person name="Schlapbach R."/>
            <person name="Sreeman S.M."/>
            <person name="Shimizu K.K."/>
        </authorList>
    </citation>
    <scope>NUCLEOTIDE SEQUENCE</scope>
</reference>
<evidence type="ECO:0000313" key="2">
    <source>
        <dbReference type="EMBL" id="GJN31225.1"/>
    </source>
</evidence>
<dbReference type="InterPro" id="IPR036047">
    <property type="entry name" value="F-box-like_dom_sf"/>
</dbReference>
<reference evidence="2" key="2">
    <citation type="submission" date="2021-12" db="EMBL/GenBank/DDBJ databases">
        <title>Resequencing data analysis of finger millet.</title>
        <authorList>
            <person name="Hatakeyama M."/>
            <person name="Aluri S."/>
            <person name="Balachadran M.T."/>
            <person name="Sivarajan S.R."/>
            <person name="Poveda L."/>
            <person name="Shimizu-Inatsugi R."/>
            <person name="Schlapbach R."/>
            <person name="Sreeman S.M."/>
            <person name="Shimizu K.K."/>
        </authorList>
    </citation>
    <scope>NUCLEOTIDE SEQUENCE</scope>
</reference>
<dbReference type="PROSITE" id="PS50181">
    <property type="entry name" value="FBOX"/>
    <property type="match status" value="1"/>
</dbReference>
<feature type="domain" description="F-box" evidence="1">
    <location>
        <begin position="12"/>
        <end position="58"/>
    </location>
</feature>
<dbReference type="AlphaFoldDB" id="A0AAV5FA30"/>
<dbReference type="Gene3D" id="1.20.1280.50">
    <property type="match status" value="1"/>
</dbReference>
<dbReference type="InterPro" id="IPR006527">
    <property type="entry name" value="F-box-assoc_dom_typ1"/>
</dbReference>
<dbReference type="PANTHER" id="PTHR31672:SF2">
    <property type="entry name" value="F-BOX DOMAIN-CONTAINING PROTEIN"/>
    <property type="match status" value="1"/>
</dbReference>
<evidence type="ECO:0000313" key="3">
    <source>
        <dbReference type="Proteomes" id="UP001054889"/>
    </source>
</evidence>
<dbReference type="Pfam" id="PF07734">
    <property type="entry name" value="FBA_1"/>
    <property type="match status" value="1"/>
</dbReference>
<dbReference type="Pfam" id="PF12937">
    <property type="entry name" value="F-box-like"/>
    <property type="match status" value="1"/>
</dbReference>
<sequence>MAATRRAPERRRSLLMDLPEEILSEILLLLPPKYILRCRAVCKALHHVASDHAFLLAHHHRQPPRRLLTFVRDVGHDPDDLDLVDYCVEALNLRTHEFRSIVRFTADDYDMVQVNSPLAIHAACNGLLLMSFKRLLYLCNPTTRQWVSILRPALRHDTVMGLYAHGSSSEYRVLYCRHNHGKPLFFISTVGSEIERYISPSLSSGSMRKWLGKRSEAAHLNESFLFNGNLHWLPRLGRQSKILVFDTLNETFWWLRVPFKIRLVVSFLEVEGSLAMSNSHMGSSKVDVWLLLDYGHAEWVHKYRIELPVLDIRRFEDRDWCSHVVSKERDVFVDGFDWQLHYDLKEVSRSVFISDLKAALLPLAPEKEEGIPLRSARAQGARRATAAAMAESSRAAVRHAGQEIPEDLMADILACVPAMSILRFRAACKCWHRRTKDPAFLLTHHLRQPAQPLFCSRLNVKDQDGFRMGHYSCLELEAVDLRPDLPPRKVVRFKGIESIQFNLLEVHGSCDAFI</sequence>
<dbReference type="InterPro" id="IPR050796">
    <property type="entry name" value="SCF_F-box_component"/>
</dbReference>
<comment type="caution">
    <text evidence="2">The sequence shown here is derived from an EMBL/GenBank/DDBJ whole genome shotgun (WGS) entry which is preliminary data.</text>
</comment>
<dbReference type="InterPro" id="IPR001810">
    <property type="entry name" value="F-box_dom"/>
</dbReference>
<dbReference type="PANTHER" id="PTHR31672">
    <property type="entry name" value="BNACNNG10540D PROTEIN"/>
    <property type="match status" value="1"/>
</dbReference>
<protein>
    <recommendedName>
        <fullName evidence="1">F-box domain-containing protein</fullName>
    </recommendedName>
</protein>
<dbReference type="NCBIfam" id="TIGR01640">
    <property type="entry name" value="F_box_assoc_1"/>
    <property type="match status" value="1"/>
</dbReference>
<dbReference type="InterPro" id="IPR017451">
    <property type="entry name" value="F-box-assoc_interact_dom"/>
</dbReference>
<dbReference type="EMBL" id="BQKI01000082">
    <property type="protein sequence ID" value="GJN31225.1"/>
    <property type="molecule type" value="Genomic_DNA"/>
</dbReference>
<organism evidence="2 3">
    <name type="scientific">Eleusine coracana subsp. coracana</name>
    <dbReference type="NCBI Taxonomy" id="191504"/>
    <lineage>
        <taxon>Eukaryota</taxon>
        <taxon>Viridiplantae</taxon>
        <taxon>Streptophyta</taxon>
        <taxon>Embryophyta</taxon>
        <taxon>Tracheophyta</taxon>
        <taxon>Spermatophyta</taxon>
        <taxon>Magnoliopsida</taxon>
        <taxon>Liliopsida</taxon>
        <taxon>Poales</taxon>
        <taxon>Poaceae</taxon>
        <taxon>PACMAD clade</taxon>
        <taxon>Chloridoideae</taxon>
        <taxon>Cynodonteae</taxon>
        <taxon>Eleusininae</taxon>
        <taxon>Eleusine</taxon>
    </lineage>
</organism>
<gene>
    <name evidence="2" type="primary">gb19591</name>
    <name evidence="2" type="ORF">PR202_gb19591</name>
</gene>
<dbReference type="SUPFAM" id="SSF81383">
    <property type="entry name" value="F-box domain"/>
    <property type="match status" value="2"/>
</dbReference>
<accession>A0AAV5FA30</accession>
<keyword evidence="3" id="KW-1185">Reference proteome</keyword>
<evidence type="ECO:0000259" key="1">
    <source>
        <dbReference type="PROSITE" id="PS50181"/>
    </source>
</evidence>
<dbReference type="Proteomes" id="UP001054889">
    <property type="component" value="Unassembled WGS sequence"/>
</dbReference>
<proteinExistence type="predicted"/>